<dbReference type="RefSeq" id="WP_136550787.1">
    <property type="nucleotide sequence ID" value="NZ_CP031094.1"/>
</dbReference>
<keyword evidence="1" id="KW-0812">Transmembrane</keyword>
<evidence type="ECO:0000256" key="1">
    <source>
        <dbReference type="SAM" id="Phobius"/>
    </source>
</evidence>
<proteinExistence type="predicted"/>
<gene>
    <name evidence="2" type="ORF">soil367_18760</name>
</gene>
<dbReference type="InterPro" id="IPR007404">
    <property type="entry name" value="YdjM-like"/>
</dbReference>
<organism evidence="2 3">
    <name type="scientific">Hydrocarboniclastica marina</name>
    <dbReference type="NCBI Taxonomy" id="2259620"/>
    <lineage>
        <taxon>Bacteria</taxon>
        <taxon>Pseudomonadati</taxon>
        <taxon>Pseudomonadota</taxon>
        <taxon>Gammaproteobacteria</taxon>
        <taxon>Alteromonadales</taxon>
        <taxon>Alteromonadaceae</taxon>
        <taxon>Hydrocarboniclastica</taxon>
    </lineage>
</organism>
<dbReference type="OrthoDB" id="6163946at2"/>
<dbReference type="KEGG" id="hmi:soil367_18760"/>
<evidence type="ECO:0000313" key="3">
    <source>
        <dbReference type="Proteomes" id="UP000298049"/>
    </source>
</evidence>
<feature type="transmembrane region" description="Helical" evidence="1">
    <location>
        <begin position="63"/>
        <end position="80"/>
    </location>
</feature>
<evidence type="ECO:0000313" key="2">
    <source>
        <dbReference type="EMBL" id="QCF28114.1"/>
    </source>
</evidence>
<geneLocation type="plasmid" evidence="2 3">
    <name>psoil36-7</name>
</geneLocation>
<reference evidence="2 3" key="1">
    <citation type="submission" date="2018-07" db="EMBL/GenBank/DDBJ databases">
        <title>Marsedoiliclastica nanhaica gen. nov. sp. nov., a novel marine hydrocarbonoclastic bacterium isolated from an in-situ enriched hydrocarbon-degrading consortium in deep-sea sediment.</title>
        <authorList>
            <person name="Dong C."/>
            <person name="Ma T."/>
            <person name="Liu R."/>
            <person name="Shao Z."/>
        </authorList>
    </citation>
    <scope>NUCLEOTIDE SEQUENCE [LARGE SCALE GENOMIC DNA]</scope>
    <source>
        <strain evidence="3">soil36-7</strain>
        <plasmid evidence="2 3">psoil36-7</plasmid>
    </source>
</reference>
<sequence length="164" mass="17966">MHRAGHHITGMISGAVVAGIAHNHLGFPLYVASVAVPAGWYGGVFPDAIEKIGKFYWIEHRTVTHWVPLWIGLLVGIFLVDWNALPWGDLCFIGSLGFVVGGLTHLLFDWPNPTGIPILTPFHRHSLNLWNSGRLDVVIVTLWAAGAYHLPTTAWVGDAISYAL</sequence>
<feature type="transmembrane region" description="Helical" evidence="1">
    <location>
        <begin position="86"/>
        <end position="108"/>
    </location>
</feature>
<keyword evidence="2" id="KW-0378">Hydrolase</keyword>
<accession>A0A4P7XMU7</accession>
<keyword evidence="3" id="KW-1185">Reference proteome</keyword>
<dbReference type="Pfam" id="PF04307">
    <property type="entry name" value="YdjM"/>
    <property type="match status" value="1"/>
</dbReference>
<dbReference type="Proteomes" id="UP000298049">
    <property type="component" value="Plasmid psoil36-7"/>
</dbReference>
<dbReference type="AlphaFoldDB" id="A0A4P7XMU7"/>
<keyword evidence="1" id="KW-1133">Transmembrane helix</keyword>
<protein>
    <submittedName>
        <fullName evidence="2">Metal-dependent hydrolase</fullName>
    </submittedName>
</protein>
<keyword evidence="2" id="KW-0614">Plasmid</keyword>
<keyword evidence="1" id="KW-0472">Membrane</keyword>
<dbReference type="EMBL" id="CP031094">
    <property type="protein sequence ID" value="QCF28114.1"/>
    <property type="molecule type" value="Genomic_DNA"/>
</dbReference>
<name>A0A4P7XMU7_9ALTE</name>
<dbReference type="GO" id="GO:0016787">
    <property type="term" value="F:hydrolase activity"/>
    <property type="evidence" value="ECO:0007669"/>
    <property type="project" value="UniProtKB-KW"/>
</dbReference>